<evidence type="ECO:0000259" key="18">
    <source>
        <dbReference type="PROSITE" id="PS50026"/>
    </source>
</evidence>
<feature type="disulfide bond" evidence="12">
    <location>
        <begin position="356"/>
        <end position="365"/>
    </location>
</feature>
<feature type="compositionally biased region" description="Low complexity" evidence="15">
    <location>
        <begin position="659"/>
        <end position="669"/>
    </location>
</feature>
<dbReference type="FunFam" id="2.10.25.10:FF:000018">
    <property type="entry name" value="Delta-like 1"/>
    <property type="match status" value="1"/>
</dbReference>
<evidence type="ECO:0000256" key="14">
    <source>
        <dbReference type="RuleBase" id="RU280815"/>
    </source>
</evidence>
<feature type="signal peptide" evidence="17">
    <location>
        <begin position="1"/>
        <end position="23"/>
    </location>
</feature>
<dbReference type="Gene3D" id="2.60.40.3510">
    <property type="match status" value="1"/>
</dbReference>
<dbReference type="FunFam" id="2.10.25.10:FF:000061">
    <property type="entry name" value="Delta-like protein"/>
    <property type="match status" value="1"/>
</dbReference>
<dbReference type="GO" id="GO:0035239">
    <property type="term" value="P:tube morphogenesis"/>
    <property type="evidence" value="ECO:0007669"/>
    <property type="project" value="UniProtKB-ARBA"/>
</dbReference>
<keyword evidence="10 12" id="KW-1015">Disulfide bond</keyword>
<evidence type="ECO:0000256" key="1">
    <source>
        <dbReference type="ARBA" id="ARBA00004479"/>
    </source>
</evidence>
<evidence type="ECO:0000256" key="12">
    <source>
        <dbReference type="PROSITE-ProRule" id="PRU00076"/>
    </source>
</evidence>
<dbReference type="GO" id="GO:0030182">
    <property type="term" value="P:neuron differentiation"/>
    <property type="evidence" value="ECO:0007669"/>
    <property type="project" value="UniProtKB-ARBA"/>
</dbReference>
<dbReference type="InterPro" id="IPR001881">
    <property type="entry name" value="EGF-like_Ca-bd_dom"/>
</dbReference>
<feature type="domain" description="EGF-like" evidence="18">
    <location>
        <begin position="482"/>
        <end position="518"/>
    </location>
</feature>
<dbReference type="Gene3D" id="2.10.25.140">
    <property type="match status" value="1"/>
</dbReference>
<reference evidence="20" key="1">
    <citation type="submission" date="2006-01" db="EMBL/GenBank/DDBJ databases">
        <authorList>
            <person name="Thamm K."/>
            <person name="Seaver E.C."/>
        </authorList>
    </citation>
    <scope>NUCLEOTIDE SEQUENCE</scope>
</reference>
<keyword evidence="7" id="KW-0106">Calcium</keyword>
<dbReference type="SMART" id="SM00179">
    <property type="entry name" value="EGF_CA"/>
    <property type="match status" value="7"/>
</dbReference>
<evidence type="ECO:0000256" key="11">
    <source>
        <dbReference type="ARBA" id="ARBA00023180"/>
    </source>
</evidence>
<dbReference type="CDD" id="cd00054">
    <property type="entry name" value="EGF_CA"/>
    <property type="match status" value="7"/>
</dbReference>
<dbReference type="PANTHER" id="PTHR12916:SF4">
    <property type="entry name" value="UNINFLATABLE, ISOFORM C"/>
    <property type="match status" value="1"/>
</dbReference>
<dbReference type="PROSITE" id="PS50026">
    <property type="entry name" value="EGF_3"/>
    <property type="match status" value="8"/>
</dbReference>
<feature type="disulfide bond" evidence="12">
    <location>
        <begin position="508"/>
        <end position="517"/>
    </location>
</feature>
<keyword evidence="3 12" id="KW-0245">EGF-like domain</keyword>
<evidence type="ECO:0000259" key="19">
    <source>
        <dbReference type="PROSITE" id="PS51051"/>
    </source>
</evidence>
<keyword evidence="5 14" id="KW-0732">Signal</keyword>
<accession>B0CMQ4</accession>
<evidence type="ECO:0000256" key="10">
    <source>
        <dbReference type="ARBA" id="ARBA00023157"/>
    </source>
</evidence>
<evidence type="ECO:0000256" key="16">
    <source>
        <dbReference type="SAM" id="Phobius"/>
    </source>
</evidence>
<evidence type="ECO:0000256" key="17">
    <source>
        <dbReference type="SAM" id="SignalP"/>
    </source>
</evidence>
<dbReference type="FunFam" id="2.10.25.10:FF:000064">
    <property type="entry name" value="Delta-like protein"/>
    <property type="match status" value="1"/>
</dbReference>
<keyword evidence="2 14" id="KW-0217">Developmental protein</keyword>
<dbReference type="GO" id="GO:0016020">
    <property type="term" value="C:membrane"/>
    <property type="evidence" value="ECO:0007669"/>
    <property type="project" value="UniProtKB-SubCell"/>
</dbReference>
<keyword evidence="9 14" id="KW-0472">Membrane</keyword>
<evidence type="ECO:0000256" key="7">
    <source>
        <dbReference type="ARBA" id="ARBA00022837"/>
    </source>
</evidence>
<dbReference type="Pfam" id="PF07657">
    <property type="entry name" value="MNNL"/>
    <property type="match status" value="1"/>
</dbReference>
<dbReference type="FunFam" id="2.10.25.140:FF:000001">
    <property type="entry name" value="Delta-like protein"/>
    <property type="match status" value="1"/>
</dbReference>
<comment type="subcellular location">
    <subcellularLocation>
        <location evidence="1 14">Membrane</location>
        <topology evidence="1 14">Single-pass type I membrane protein</topology>
    </subcellularLocation>
</comment>
<feature type="region of interest" description="Disordered" evidence="15">
    <location>
        <begin position="627"/>
        <end position="672"/>
    </location>
</feature>
<evidence type="ECO:0000256" key="9">
    <source>
        <dbReference type="ARBA" id="ARBA00023136"/>
    </source>
</evidence>
<dbReference type="FunFam" id="2.10.25.10:FF:000122">
    <property type="entry name" value="Protein crumbs homolog 2"/>
    <property type="match status" value="2"/>
</dbReference>
<feature type="transmembrane region" description="Helical" evidence="16">
    <location>
        <begin position="595"/>
        <end position="619"/>
    </location>
</feature>
<dbReference type="GO" id="GO:0007219">
    <property type="term" value="P:Notch signaling pathway"/>
    <property type="evidence" value="ECO:0007669"/>
    <property type="project" value="InterPro"/>
</dbReference>
<evidence type="ECO:0000256" key="5">
    <source>
        <dbReference type="ARBA" id="ARBA00022729"/>
    </source>
</evidence>
<feature type="disulfide bond" evidence="12">
    <location>
        <begin position="246"/>
        <end position="255"/>
    </location>
</feature>
<dbReference type="PROSITE" id="PS00010">
    <property type="entry name" value="ASX_HYDROXYL"/>
    <property type="match status" value="5"/>
</dbReference>
<feature type="disulfide bond" evidence="12">
    <location>
        <begin position="394"/>
        <end position="403"/>
    </location>
</feature>
<comment type="function">
    <text evidence="14">Putative Notch ligand involved in the mediation of Notch signaling.</text>
</comment>
<dbReference type="GO" id="GO:0048468">
    <property type="term" value="P:cell development"/>
    <property type="evidence" value="ECO:0007669"/>
    <property type="project" value="UniProtKB-ARBA"/>
</dbReference>
<feature type="domain" description="EGF-like" evidence="18">
    <location>
        <begin position="368"/>
        <end position="404"/>
    </location>
</feature>
<keyword evidence="11" id="KW-0325">Glycoprotein</keyword>
<dbReference type="Gene3D" id="2.10.25.10">
    <property type="entry name" value="Laminin"/>
    <property type="match status" value="8"/>
</dbReference>
<feature type="disulfide bond" evidence="12">
    <location>
        <begin position="470"/>
        <end position="479"/>
    </location>
</feature>
<dbReference type="GO" id="GO:0071944">
    <property type="term" value="C:cell periphery"/>
    <property type="evidence" value="ECO:0007669"/>
    <property type="project" value="UniProtKB-ARBA"/>
</dbReference>
<keyword evidence="4 14" id="KW-0812">Transmembrane</keyword>
<feature type="disulfide bond" evidence="12">
    <location>
        <begin position="546"/>
        <end position="555"/>
    </location>
</feature>
<dbReference type="FunFam" id="2.10.25.10:FF:000247">
    <property type="entry name" value="Delta/notch like EGF repeat containing"/>
    <property type="match status" value="2"/>
</dbReference>
<dbReference type="FunFam" id="2.10.25.10:FF:000123">
    <property type="entry name" value="Crumbs homolog 1 (Drosophila)"/>
    <property type="match status" value="1"/>
</dbReference>
<dbReference type="SUPFAM" id="SSF57184">
    <property type="entry name" value="Growth factor receptor domain"/>
    <property type="match status" value="1"/>
</dbReference>
<dbReference type="SUPFAM" id="SSF57196">
    <property type="entry name" value="EGF/Laminin"/>
    <property type="match status" value="4"/>
</dbReference>
<feature type="domain" description="EGF-like" evidence="18">
    <location>
        <begin position="520"/>
        <end position="556"/>
    </location>
</feature>
<feature type="domain" description="EGF-like" evidence="18">
    <location>
        <begin position="444"/>
        <end position="480"/>
    </location>
</feature>
<feature type="disulfide bond" evidence="12">
    <location>
        <begin position="318"/>
        <end position="327"/>
    </location>
</feature>
<dbReference type="InterPro" id="IPR000742">
    <property type="entry name" value="EGF"/>
</dbReference>
<organism evidence="20">
    <name type="scientific">Capitella teleta</name>
    <name type="common">Polychaete worm</name>
    <dbReference type="NCBI Taxonomy" id="283909"/>
    <lineage>
        <taxon>Eukaryota</taxon>
        <taxon>Metazoa</taxon>
        <taxon>Spiralia</taxon>
        <taxon>Lophotrochozoa</taxon>
        <taxon>Annelida</taxon>
        <taxon>Polychaeta</taxon>
        <taxon>Sedentaria</taxon>
        <taxon>Scolecida</taxon>
        <taxon>Capitellidae</taxon>
        <taxon>Capitella</taxon>
    </lineage>
</organism>
<dbReference type="EMBL" id="DQ384619">
    <property type="protein sequence ID" value="ABD48945.1"/>
    <property type="molecule type" value="mRNA"/>
</dbReference>
<keyword evidence="6 14" id="KW-0677">Repeat</keyword>
<feature type="domain" description="EGF-like" evidence="18">
    <location>
        <begin position="406"/>
        <end position="442"/>
    </location>
</feature>
<dbReference type="AlphaFoldDB" id="B0CMQ4"/>
<feature type="compositionally biased region" description="Basic and acidic residues" evidence="15">
    <location>
        <begin position="627"/>
        <end position="641"/>
    </location>
</feature>
<dbReference type="PROSITE" id="PS01186">
    <property type="entry name" value="EGF_2"/>
    <property type="match status" value="6"/>
</dbReference>
<dbReference type="PROSITE" id="PS00022">
    <property type="entry name" value="EGF_1"/>
    <property type="match status" value="8"/>
</dbReference>
<feature type="domain" description="EGF-like" evidence="18">
    <location>
        <begin position="223"/>
        <end position="256"/>
    </location>
</feature>
<dbReference type="Pfam" id="PF00008">
    <property type="entry name" value="EGF"/>
    <property type="match status" value="6"/>
</dbReference>
<name>B0CMQ4_CAPTE</name>
<dbReference type="InterPro" id="IPR001774">
    <property type="entry name" value="DSL"/>
</dbReference>
<feature type="disulfide bond" evidence="13">
    <location>
        <begin position="193"/>
        <end position="205"/>
    </location>
</feature>
<dbReference type="InterPro" id="IPR011651">
    <property type="entry name" value="Notch_ligand_N"/>
</dbReference>
<dbReference type="Pfam" id="PF21700">
    <property type="entry name" value="EGF_DL_JAG"/>
    <property type="match status" value="2"/>
</dbReference>
<dbReference type="SMART" id="SM00051">
    <property type="entry name" value="DSL"/>
    <property type="match status" value="1"/>
</dbReference>
<dbReference type="PROSITE" id="PS51051">
    <property type="entry name" value="DSL"/>
    <property type="match status" value="1"/>
</dbReference>
<protein>
    <recommendedName>
        <fullName evidence="14">Delta-like protein</fullName>
    </recommendedName>
</protein>
<comment type="caution">
    <text evidence="12">Lacks conserved residue(s) required for the propagation of feature annotation.</text>
</comment>
<evidence type="ECO:0000256" key="15">
    <source>
        <dbReference type="SAM" id="MobiDB-lite"/>
    </source>
</evidence>
<evidence type="ECO:0000313" key="20">
    <source>
        <dbReference type="EMBL" id="ABD48945.1"/>
    </source>
</evidence>
<evidence type="ECO:0000256" key="6">
    <source>
        <dbReference type="ARBA" id="ARBA00022737"/>
    </source>
</evidence>
<evidence type="ECO:0000256" key="4">
    <source>
        <dbReference type="ARBA" id="ARBA00022692"/>
    </source>
</evidence>
<keyword evidence="8 14" id="KW-1133">Transmembrane helix</keyword>
<dbReference type="InterPro" id="IPR009030">
    <property type="entry name" value="Growth_fac_rcpt_cys_sf"/>
</dbReference>
<dbReference type="GO" id="GO:0005509">
    <property type="term" value="F:calcium ion binding"/>
    <property type="evidence" value="ECO:0007669"/>
    <property type="project" value="InterPro"/>
</dbReference>
<proteinExistence type="evidence at transcript level"/>
<feature type="disulfide bond" evidence="13">
    <location>
        <begin position="180"/>
        <end position="189"/>
    </location>
</feature>
<feature type="domain" description="EGF-like" evidence="18">
    <location>
        <begin position="290"/>
        <end position="328"/>
    </location>
</feature>
<dbReference type="PANTHER" id="PTHR12916">
    <property type="entry name" value="CYTOCHROME C OXIDASE POLYPEPTIDE VIC-2"/>
    <property type="match status" value="1"/>
</dbReference>
<evidence type="ECO:0000256" key="8">
    <source>
        <dbReference type="ARBA" id="ARBA00022989"/>
    </source>
</evidence>
<dbReference type="InterPro" id="IPR018097">
    <property type="entry name" value="EGF_Ca-bd_CS"/>
</dbReference>
<feature type="chain" id="PRO_5002748199" description="Delta-like protein" evidence="17">
    <location>
        <begin position="24"/>
        <end position="785"/>
    </location>
</feature>
<feature type="domain" description="EGF-like" evidence="18">
    <location>
        <begin position="330"/>
        <end position="366"/>
    </location>
</feature>
<dbReference type="GO" id="GO:0120025">
    <property type="term" value="C:plasma membrane bounded cell projection"/>
    <property type="evidence" value="ECO:0007669"/>
    <property type="project" value="UniProtKB-ARBA"/>
</dbReference>
<evidence type="ECO:0000256" key="2">
    <source>
        <dbReference type="ARBA" id="ARBA00022473"/>
    </source>
</evidence>
<dbReference type="Pfam" id="PF01414">
    <property type="entry name" value="DSL"/>
    <property type="match status" value="1"/>
</dbReference>
<sequence length="785" mass="86151">MRPPPTKTLLLAILSTLFCQVTGSGVFELSLERFANGQGVNSDGNCCSGIREQGLCKESCRTFFRVCLNHYQSTISQNLKCTFGEVTTPIVGYNSFKLEDSSHGFSNPIQLPFDFAWPGTFTLIIEAWHSEINAGPSNDSPRELITQISVQRSAQISDEWGHFTFTSETTELEYKYRVVCDANYFGAGCQDLCKPRDDRFGHYTCSANGTMQCREGWTGKYCEQAICLEGCHSDHGYCENPYECRCRLGWQGNLCDQCIPYPGCQHGSCTVEWECNCDEGWGGAFFCNQDLNFCTHHQPCRNQATCTNTGEGSYTCECPHGFTGTNCEIALDDCQIQPCRNNGTCTDIGSGYQCKCPSGFHGRHCESSATSCSERPCKNGATCVALPTGYQCQCMSGYVGVNCESERDECSSQPCRNNGRCIDENNGYRCVCSPGFSGPQCEENHNDCSLGPCLNGGSCIDMVNDFRCHCLPGFAGSLCQTNLDDCLSWPCANGATCQDLVNDFSCLCSPGFTGKDCRDNINECDQNPCQNGGNCTDQVNDFGCACPRDFFGKRCEIRSGSIYPPLPAPSTLPPTGGTLEPQAVRDESILTLQQLLLIVCVGVGLPVLLIIFIVLVLLLTRRRSRLRESEQKDNVQNEHRSMNNKLSSIESPPPPHAAPPVSSSSSSPSQTNNVCLKVTNEEHLRCNNLIEQHQAVKECHKETLHRPPPLRCSSALAPHRNNYAPSSGNYSSSEPRAGDVHIEKPINKDPACSPSRASIFFLEKPLASSPVLPTRYPDEMLATEV</sequence>
<evidence type="ECO:0000256" key="3">
    <source>
        <dbReference type="ARBA" id="ARBA00022536"/>
    </source>
</evidence>
<feature type="domain" description="DSL" evidence="19">
    <location>
        <begin position="178"/>
        <end position="222"/>
    </location>
</feature>
<feature type="disulfide bond" evidence="12">
    <location>
        <begin position="432"/>
        <end position="441"/>
    </location>
</feature>
<feature type="disulfide bond" evidence="13">
    <location>
        <begin position="213"/>
        <end position="222"/>
    </location>
</feature>
<dbReference type="GO" id="GO:0030855">
    <property type="term" value="P:epithelial cell differentiation"/>
    <property type="evidence" value="ECO:0007669"/>
    <property type="project" value="UniProtKB-ARBA"/>
</dbReference>
<evidence type="ECO:0000256" key="13">
    <source>
        <dbReference type="PROSITE-ProRule" id="PRU00377"/>
    </source>
</evidence>
<dbReference type="SMART" id="SM00181">
    <property type="entry name" value="EGF"/>
    <property type="match status" value="10"/>
</dbReference>
<dbReference type="PROSITE" id="PS01187">
    <property type="entry name" value="EGF_CA"/>
    <property type="match status" value="3"/>
</dbReference>
<dbReference type="InterPro" id="IPR000152">
    <property type="entry name" value="EGF-type_Asp/Asn_hydroxyl_site"/>
</dbReference>